<feature type="region of interest" description="Disordered" evidence="1">
    <location>
        <begin position="1581"/>
        <end position="1615"/>
    </location>
</feature>
<gene>
    <name evidence="3" type="ORF">RB653_010307</name>
</gene>
<feature type="compositionally biased region" description="Gly residues" evidence="1">
    <location>
        <begin position="103"/>
        <end position="122"/>
    </location>
</feature>
<feature type="region of interest" description="Disordered" evidence="1">
    <location>
        <begin position="101"/>
        <end position="161"/>
    </location>
</feature>
<dbReference type="InterPro" id="IPR011993">
    <property type="entry name" value="PH-like_dom_sf"/>
</dbReference>
<feature type="compositionally biased region" description="Gly residues" evidence="1">
    <location>
        <begin position="134"/>
        <end position="155"/>
    </location>
</feature>
<feature type="region of interest" description="Disordered" evidence="1">
    <location>
        <begin position="17"/>
        <end position="43"/>
    </location>
</feature>
<dbReference type="InterPro" id="IPR001849">
    <property type="entry name" value="PH_domain"/>
</dbReference>
<sequence>MATTNVVASLLNNGVRGFDGPHGAHGGSGGYGGGRGGGGMRGTDGGNGTSSGAIDVFLATDGVNNILVDYTLGPTVIHQEIRKGVEPLQLGNPHTHLYLSSRGGDGGYGGRGGDGGDGGSGYAGMNATRNSSGTNGGPGGNGGDGGNGGTGGSSGSGNDIIIRNNQEDMDLLMILKQGVSDTGPGIPGKGGDKGDGGRGGPGGPGGMSYSWTESYQVSDGRGGSTTQYRHYTNPGGISGPSGIKGACGTDGVDGISGTQGIYSILLNTHKNGVVRYEAPYDLHVEKIGYIDTVGYNIIEPDSHVRLSVDHLNVGGMPTPSHQAIVAYVADNGWVECPVENRISMQRWIVEKTCVSIPREIIFHIRDYRHDIRMLPRNPFVQTSTMDHECLVERVNQRFARVAATKSPFTIEYPVQSSMIKGLDCVTMTDEAPFVYSIWNKSLLSIGENSNQFDSKSPNRVLFTTIRVNLNTRGGNTSINPSTDIIVRDMNGRIFNNPENGLYSIIELINPQQLKFASLTLAFINPDTKPYTRVLIESSLYLGHIKDMMNAQPIQSRPLEIQLAEGYISSMFNCDILLVVNNQSEYDEITQWRLLASQLGLTINVWNSALYQGFILNHRKVDGRTLLQDFRSKTIVYLDNNFVKDEMLYPASEYIRSKEFLNAAYHHGIHVLMVGKNFSIEKEIFPINTFERATLVYYKKYKQFLYALKHKIPSGAGCGQIIPPDMAVEDNGDISLNVLVDKKHEYFIVVFRQLTLLSIFKESNSLYPLKTIHLDNFTLTSFEFSENQQSKNISFTLKIQHLDFEINFSPSKDKKLKEISISKIQQLYEILQQIKTISPINNSNTNQLINENINLGGLNVSGGGGERKSVGPISTIIEDNDNIYGGYLNVKFKSDGSYNKLYFQLLMDVKVLYQCEVNKEGKRIGKPKKILNLKRFSLTRGNQFGTEKQNHLQTFQLVTPETTWFFKTKSNDDYQDWLSRLSPMSTEYNLTYTEPSSTVKDQIILKKEDARGIHLSPRSPITEEKHIPIIQVVDRFVVGKPNEKDLIKYAEKLSNKLKSRFPNQRNIVVYEFKPKETNGWKRMTLGNIEVHRSVDKIQPHFAKLNIEQDVFIHSPTMIQTPSTIYHLFKVLDFRAKLSLLDNLAENLPIESEELSNISTQSKLGLLMLSICSDLTEEQHWFREGSFWRDKLSIDKIKLNLLKLNILKNYSFNSYNNSDVVNDVSTRITLPISNILIEIGVHFKIILSNFKRNFADKICLRRRSNDVTNASNSLWNDIIMVHLFNKQLKDDKPNSKSIRNQSELMKSIKEIELKKEKEWKEYLFTQHGSTGSWGYNCIKADPAKKKKEKRSIKSDHVILAYRKPPFSSVTSVLDCEITLPDLMSKQSFLSNYIPPIGTNPIVEERTIFADNQEARQQYINRLATEKLGFNINNSNTSSHLTISENYSSILNDLSLHPVCQLEKTTDSISQNLPNSNSIEAASDNVIHQPKSIFQLPPSPSENSHIIGDLNIDNYGSVEQQQDPSMVIPLSSSSKNAFSSNNQQVSEPSSPVIVDEASKHQYQNNIQQSEVNNNEIKLEKFESLSQKDNISQSSSPTPSSTTPSSSTISSPSLHPTNSVNEQNIEISLITATTITPVIEEPSPLTTPSSLSLSISSPFLPIESNNNNTTEEYMNENTL</sequence>
<feature type="domain" description="PH" evidence="2">
    <location>
        <begin position="880"/>
        <end position="985"/>
    </location>
</feature>
<feature type="compositionally biased region" description="Gly residues" evidence="1">
    <location>
        <begin position="23"/>
        <end position="43"/>
    </location>
</feature>
<keyword evidence="4" id="KW-1185">Reference proteome</keyword>
<proteinExistence type="predicted"/>
<feature type="compositionally biased region" description="Gly residues" evidence="1">
    <location>
        <begin position="197"/>
        <end position="206"/>
    </location>
</feature>
<dbReference type="PROSITE" id="PS50003">
    <property type="entry name" value="PH_DOMAIN"/>
    <property type="match status" value="1"/>
</dbReference>
<dbReference type="EMBL" id="JAVFKY010000006">
    <property type="protein sequence ID" value="KAK5575052.1"/>
    <property type="molecule type" value="Genomic_DNA"/>
</dbReference>
<name>A0AAN7TSN1_9MYCE</name>
<evidence type="ECO:0000259" key="2">
    <source>
        <dbReference type="PROSITE" id="PS50003"/>
    </source>
</evidence>
<feature type="region of interest" description="Disordered" evidence="1">
    <location>
        <begin position="178"/>
        <end position="236"/>
    </location>
</feature>
<dbReference type="Pfam" id="PF00169">
    <property type="entry name" value="PH"/>
    <property type="match status" value="1"/>
</dbReference>
<evidence type="ECO:0000256" key="1">
    <source>
        <dbReference type="SAM" id="MobiDB-lite"/>
    </source>
</evidence>
<evidence type="ECO:0000313" key="4">
    <source>
        <dbReference type="Proteomes" id="UP001344447"/>
    </source>
</evidence>
<protein>
    <recommendedName>
        <fullName evidence="2">PH domain-containing protein</fullName>
    </recommendedName>
</protein>
<feature type="compositionally biased region" description="Low complexity" evidence="1">
    <location>
        <begin position="1528"/>
        <end position="1539"/>
    </location>
</feature>
<dbReference type="SUPFAM" id="SSF50729">
    <property type="entry name" value="PH domain-like"/>
    <property type="match status" value="1"/>
</dbReference>
<organism evidence="3 4">
    <name type="scientific">Dictyostelium firmibasis</name>
    <dbReference type="NCBI Taxonomy" id="79012"/>
    <lineage>
        <taxon>Eukaryota</taxon>
        <taxon>Amoebozoa</taxon>
        <taxon>Evosea</taxon>
        <taxon>Eumycetozoa</taxon>
        <taxon>Dictyostelia</taxon>
        <taxon>Dictyosteliales</taxon>
        <taxon>Dictyosteliaceae</taxon>
        <taxon>Dictyostelium</taxon>
    </lineage>
</organism>
<reference evidence="3 4" key="1">
    <citation type="submission" date="2023-11" db="EMBL/GenBank/DDBJ databases">
        <title>Dfirmibasis_genome.</title>
        <authorList>
            <person name="Edelbroek B."/>
            <person name="Kjellin J."/>
            <person name="Jerlstrom-Hultqvist J."/>
            <person name="Soderbom F."/>
        </authorList>
    </citation>
    <scope>NUCLEOTIDE SEQUENCE [LARGE SCALE GENOMIC DNA]</scope>
    <source>
        <strain evidence="3 4">TNS-C-14</strain>
    </source>
</reference>
<dbReference type="Gene3D" id="2.30.29.30">
    <property type="entry name" value="Pleckstrin-homology domain (PH domain)/Phosphotyrosine-binding domain (PTB)"/>
    <property type="match status" value="1"/>
</dbReference>
<dbReference type="SMART" id="SM00233">
    <property type="entry name" value="PH"/>
    <property type="match status" value="1"/>
</dbReference>
<dbReference type="Proteomes" id="UP001344447">
    <property type="component" value="Unassembled WGS sequence"/>
</dbReference>
<feature type="region of interest" description="Disordered" evidence="1">
    <location>
        <begin position="1525"/>
        <end position="1549"/>
    </location>
</feature>
<evidence type="ECO:0000313" key="3">
    <source>
        <dbReference type="EMBL" id="KAK5575052.1"/>
    </source>
</evidence>
<dbReference type="InterPro" id="IPR057692">
    <property type="entry name" value="DUF7932"/>
</dbReference>
<accession>A0AAN7TSN1</accession>
<feature type="compositionally biased region" description="Low complexity" evidence="1">
    <location>
        <begin position="1588"/>
        <end position="1609"/>
    </location>
</feature>
<comment type="caution">
    <text evidence="3">The sequence shown here is derived from an EMBL/GenBank/DDBJ whole genome shotgun (WGS) entry which is preliminary data.</text>
</comment>
<dbReference type="Pfam" id="PF25560">
    <property type="entry name" value="DUF7932"/>
    <property type="match status" value="1"/>
</dbReference>